<dbReference type="PROSITE" id="PS50076">
    <property type="entry name" value="DNAJ_2"/>
    <property type="match status" value="1"/>
</dbReference>
<feature type="compositionally biased region" description="Polar residues" evidence="1">
    <location>
        <begin position="551"/>
        <end position="562"/>
    </location>
</feature>
<proteinExistence type="predicted"/>
<evidence type="ECO:0000313" key="3">
    <source>
        <dbReference type="EMBL" id="CCA27555.1"/>
    </source>
</evidence>
<evidence type="ECO:0000259" key="2">
    <source>
        <dbReference type="PROSITE" id="PS50076"/>
    </source>
</evidence>
<dbReference type="EMBL" id="FR824598">
    <property type="protein sequence ID" value="CCA27555.1"/>
    <property type="molecule type" value="Genomic_DNA"/>
</dbReference>
<name>F0X195_9STRA</name>
<dbReference type="AlphaFoldDB" id="F0X195"/>
<organism evidence="3">
    <name type="scientific">Albugo laibachii Nc14</name>
    <dbReference type="NCBI Taxonomy" id="890382"/>
    <lineage>
        <taxon>Eukaryota</taxon>
        <taxon>Sar</taxon>
        <taxon>Stramenopiles</taxon>
        <taxon>Oomycota</taxon>
        <taxon>Peronosporomycetes</taxon>
        <taxon>Albuginales</taxon>
        <taxon>Albuginaceae</taxon>
        <taxon>Albugo</taxon>
    </lineage>
</organism>
<dbReference type="PROSITE" id="PS00636">
    <property type="entry name" value="DNAJ_1"/>
    <property type="match status" value="1"/>
</dbReference>
<feature type="domain" description="J" evidence="2">
    <location>
        <begin position="95"/>
        <end position="184"/>
    </location>
</feature>
<sequence>MTAQALLKQIADYEKRGAISSLDAHTLRNQVTQCSTSAECNAVRVRLDRLAVTWNPYQNSTFRTNGTSVRVKRSKKSTVSPTIRRNLSSKRSVRTCYDLLGINQGDKATPQEIKRHFRQLALLYHPDKKHRIQAVDTSVKQIIDFSDSEQKEGIEEDDTHFAQLLAAYETLSDPIKREHYDARISSARISHPYDSVDVKDQIQIEADTKFASLEWMKRVQYKMDVMDRIAAWAQMLSINPNEIRFETGKECFGDGCGKIVSMDRDLEYYGSTRRRVYVCLYHKYIHACDATCTSHDLESEQQTFDERVCPVRAYWLVQSWIHEHSQYNENGSVESSRNNNARDTYQNCDDDEDVACETDNAYSSPGSPQRETTFFNECTIKLGTATTPFSLKCKTECCLTTCRGSFQYLDSGIYVCRNHGTPHICSYEQCNRQLINLSELRYVCWISGRVYGQPSEEAGTLTRKRRLMYSGHDRMSLSVEMDVPLLLPLGEPIGFLLENSSTDGNPCNSDRRGRKHRVITVRGRAANRRSSSQIRQSKRARTAADYLTEHGSISNSTSPNQMRRQRLVDKVEAAETVAKFNLYIQVPPVVANFPRVALEMQELSQSGAQSSLSASTEGNNSDRDRDNSLNILLLLVVKPQDTVNTIKYWIEELTEQQLTIWDQQLYWGDTLIGEEDYVLTLDEHGLRNGCVIELRLHDDCPILVGSSDATAVVSANAGISRHQEYNTIQISKEAEEDLEDQLEEDWYTANNEQCESLQSALLNETISPPESSESIEIMKISPHLLVPSNQSDQ</sequence>
<evidence type="ECO:0000256" key="1">
    <source>
        <dbReference type="SAM" id="MobiDB-lite"/>
    </source>
</evidence>
<reference evidence="3" key="1">
    <citation type="journal article" date="2011" name="PLoS Biol.">
        <title>Gene gain and loss during evolution of obligate parasitism in the white rust pathogen of Arabidopsis thaliana.</title>
        <authorList>
            <person name="Kemen E."/>
            <person name="Gardiner A."/>
            <person name="Schultz-Larsen T."/>
            <person name="Kemen A.C."/>
            <person name="Balmuth A.L."/>
            <person name="Robert-Seilaniantz A."/>
            <person name="Bailey K."/>
            <person name="Holub E."/>
            <person name="Studholme D.J."/>
            <person name="Maclean D."/>
            <person name="Jones J.D."/>
        </authorList>
    </citation>
    <scope>NUCLEOTIDE SEQUENCE</scope>
</reference>
<dbReference type="SUPFAM" id="SSF46565">
    <property type="entry name" value="Chaperone J-domain"/>
    <property type="match status" value="1"/>
</dbReference>
<reference evidence="3" key="2">
    <citation type="submission" date="2011-02" db="EMBL/GenBank/DDBJ databases">
        <authorList>
            <person name="MacLean D."/>
        </authorList>
    </citation>
    <scope>NUCLEOTIDE SEQUENCE</scope>
</reference>
<dbReference type="HOGENOM" id="CLU_331915_0_0_1"/>
<dbReference type="PANTHER" id="PTHR44240:SF10">
    <property type="entry name" value="J DOMAIN-CONTAINING PROTEIN"/>
    <property type="match status" value="1"/>
</dbReference>
<dbReference type="InterPro" id="IPR018253">
    <property type="entry name" value="DnaJ_domain_CS"/>
</dbReference>
<protein>
    <submittedName>
        <fullName evidence="3">Uncharacterized protein AlNc14C573G12190</fullName>
    </submittedName>
</protein>
<dbReference type="CDD" id="cd06257">
    <property type="entry name" value="DnaJ"/>
    <property type="match status" value="1"/>
</dbReference>
<dbReference type="Pfam" id="PF00226">
    <property type="entry name" value="DnaJ"/>
    <property type="match status" value="1"/>
</dbReference>
<feature type="region of interest" description="Disordered" evidence="1">
    <location>
        <begin position="524"/>
        <end position="566"/>
    </location>
</feature>
<gene>
    <name evidence="3" type="primary">AlNc14C573G12190</name>
    <name evidence="3" type="ORF">ALNC14_136990</name>
</gene>
<dbReference type="InterPro" id="IPR036869">
    <property type="entry name" value="J_dom_sf"/>
</dbReference>
<dbReference type="InterPro" id="IPR052276">
    <property type="entry name" value="Diphthamide-biosynth_chaperone"/>
</dbReference>
<dbReference type="InterPro" id="IPR001623">
    <property type="entry name" value="DnaJ_domain"/>
</dbReference>
<dbReference type="PANTHER" id="PTHR44240">
    <property type="entry name" value="DNAJ DOMAIN (PROKARYOTIC HEAT SHOCK PROTEIN)-RELATED"/>
    <property type="match status" value="1"/>
</dbReference>
<accession>F0X195</accession>
<dbReference type="Gene3D" id="1.10.287.110">
    <property type="entry name" value="DnaJ domain"/>
    <property type="match status" value="1"/>
</dbReference>
<dbReference type="SMART" id="SM00271">
    <property type="entry name" value="DnaJ"/>
    <property type="match status" value="1"/>
</dbReference>